<evidence type="ECO:0000313" key="3">
    <source>
        <dbReference type="Proteomes" id="UP000799441"/>
    </source>
</evidence>
<dbReference type="OrthoDB" id="2135488at2759"/>
<reference evidence="2" key="1">
    <citation type="journal article" date="2020" name="Stud. Mycol.">
        <title>101 Dothideomycetes genomes: a test case for predicting lifestyles and emergence of pathogens.</title>
        <authorList>
            <person name="Haridas S."/>
            <person name="Albert R."/>
            <person name="Binder M."/>
            <person name="Bloem J."/>
            <person name="Labutti K."/>
            <person name="Salamov A."/>
            <person name="Andreopoulos B."/>
            <person name="Baker S."/>
            <person name="Barry K."/>
            <person name="Bills G."/>
            <person name="Bluhm B."/>
            <person name="Cannon C."/>
            <person name="Castanera R."/>
            <person name="Culley D."/>
            <person name="Daum C."/>
            <person name="Ezra D."/>
            <person name="Gonzalez J."/>
            <person name="Henrissat B."/>
            <person name="Kuo A."/>
            <person name="Liang C."/>
            <person name="Lipzen A."/>
            <person name="Lutzoni F."/>
            <person name="Magnuson J."/>
            <person name="Mondo S."/>
            <person name="Nolan M."/>
            <person name="Ohm R."/>
            <person name="Pangilinan J."/>
            <person name="Park H.-J."/>
            <person name="Ramirez L."/>
            <person name="Alfaro M."/>
            <person name="Sun H."/>
            <person name="Tritt A."/>
            <person name="Yoshinaga Y."/>
            <person name="Zwiers L.-H."/>
            <person name="Turgeon B."/>
            <person name="Goodwin S."/>
            <person name="Spatafora J."/>
            <person name="Crous P."/>
            <person name="Grigoriev I."/>
        </authorList>
    </citation>
    <scope>NUCLEOTIDE SEQUENCE</scope>
    <source>
        <strain evidence="2">CBS 116435</strain>
    </source>
</reference>
<keyword evidence="3" id="KW-1185">Reference proteome</keyword>
<dbReference type="PANTHER" id="PTHR34846:SF9">
    <property type="entry name" value="4-CARBOXYMUCONOLACTONE DECARBOXYLASE FAMILY PROTEIN (AFU_ORTHOLOGUE AFUA_1G03690)"/>
    <property type="match status" value="1"/>
</dbReference>
<dbReference type="Pfam" id="PF02627">
    <property type="entry name" value="CMD"/>
    <property type="match status" value="1"/>
</dbReference>
<dbReference type="PANTHER" id="PTHR34846">
    <property type="entry name" value="4-CARBOXYMUCONOLACTONE DECARBOXYLASE FAMILY PROTEIN (AFU_ORTHOLOGUE AFUA_6G11590)"/>
    <property type="match status" value="1"/>
</dbReference>
<dbReference type="AlphaFoldDB" id="A0A9P4QG15"/>
<name>A0A9P4QG15_9PEZI</name>
<gene>
    <name evidence="2" type="ORF">K431DRAFT_215122</name>
</gene>
<feature type="domain" description="Carboxymuconolactone decarboxylase-like" evidence="1">
    <location>
        <begin position="43"/>
        <end position="104"/>
    </location>
</feature>
<dbReference type="EMBL" id="MU003766">
    <property type="protein sequence ID" value="KAF2725769.1"/>
    <property type="molecule type" value="Genomic_DNA"/>
</dbReference>
<dbReference type="Gene3D" id="1.20.1290.10">
    <property type="entry name" value="AhpD-like"/>
    <property type="match status" value="1"/>
</dbReference>
<comment type="caution">
    <text evidence="2">The sequence shown here is derived from an EMBL/GenBank/DDBJ whole genome shotgun (WGS) entry which is preliminary data.</text>
</comment>
<sequence>MRLQYIDDEPRMPDKASQDVVERVKERRGGKLIALDKSLLHAPPIADGWNSFIGSIRSRNSIPDSIRELCMCRVAVLNQAWYEWHSHSPLLEKTGVLSTEAIEYIKTRPKPGLSDKGAVEDGGSGEKLMDEKHLAVLEYTDAMTIGCVVPQPVFNKLKALFSDREVVEITTTVAAYNCVSRFLVALDVGEMAEKYGIDMS</sequence>
<evidence type="ECO:0000313" key="2">
    <source>
        <dbReference type="EMBL" id="KAF2725769.1"/>
    </source>
</evidence>
<dbReference type="InterPro" id="IPR029032">
    <property type="entry name" value="AhpD-like"/>
</dbReference>
<accession>A0A9P4QG15</accession>
<protein>
    <recommendedName>
        <fullName evidence="1">Carboxymuconolactone decarboxylase-like domain-containing protein</fullName>
    </recommendedName>
</protein>
<dbReference type="Proteomes" id="UP000799441">
    <property type="component" value="Unassembled WGS sequence"/>
</dbReference>
<dbReference type="SUPFAM" id="SSF69118">
    <property type="entry name" value="AhpD-like"/>
    <property type="match status" value="1"/>
</dbReference>
<organism evidence="2 3">
    <name type="scientific">Polychaeton citri CBS 116435</name>
    <dbReference type="NCBI Taxonomy" id="1314669"/>
    <lineage>
        <taxon>Eukaryota</taxon>
        <taxon>Fungi</taxon>
        <taxon>Dikarya</taxon>
        <taxon>Ascomycota</taxon>
        <taxon>Pezizomycotina</taxon>
        <taxon>Dothideomycetes</taxon>
        <taxon>Dothideomycetidae</taxon>
        <taxon>Capnodiales</taxon>
        <taxon>Capnodiaceae</taxon>
        <taxon>Polychaeton</taxon>
    </lineage>
</organism>
<evidence type="ECO:0000259" key="1">
    <source>
        <dbReference type="Pfam" id="PF02627"/>
    </source>
</evidence>
<proteinExistence type="predicted"/>
<dbReference type="InterPro" id="IPR003779">
    <property type="entry name" value="CMD-like"/>
</dbReference>